<proteinExistence type="predicted"/>
<feature type="domain" description="DJ-1/PfpI" evidence="1">
    <location>
        <begin position="72"/>
        <end position="186"/>
    </location>
</feature>
<protein>
    <submittedName>
        <fullName evidence="2">Class I glutamine amidotransferase-like protein</fullName>
    </submittedName>
</protein>
<dbReference type="EMBL" id="MU007025">
    <property type="protein sequence ID" value="KAF2432498.1"/>
    <property type="molecule type" value="Genomic_DNA"/>
</dbReference>
<evidence type="ECO:0000313" key="2">
    <source>
        <dbReference type="EMBL" id="KAF2432498.1"/>
    </source>
</evidence>
<evidence type="ECO:0000313" key="3">
    <source>
        <dbReference type="Proteomes" id="UP000800235"/>
    </source>
</evidence>
<keyword evidence="3" id="KW-1185">Reference proteome</keyword>
<dbReference type="Gene3D" id="3.40.50.880">
    <property type="match status" value="1"/>
</dbReference>
<dbReference type="InterPro" id="IPR002818">
    <property type="entry name" value="DJ-1/PfpI"/>
</dbReference>
<name>A0A9P4NWB3_9PEZI</name>
<dbReference type="Pfam" id="PF01965">
    <property type="entry name" value="DJ-1_PfpI"/>
    <property type="match status" value="1"/>
</dbReference>
<dbReference type="PANTHER" id="PTHR43130:SF7">
    <property type="entry name" value="DJ-1_PFPI DOMAIN-CONTAINING PROTEIN"/>
    <property type="match status" value="1"/>
</dbReference>
<comment type="caution">
    <text evidence="2">The sequence shown here is derived from an EMBL/GenBank/DDBJ whole genome shotgun (WGS) entry which is preliminary data.</text>
</comment>
<dbReference type="AlphaFoldDB" id="A0A9P4NWB3"/>
<keyword evidence="2" id="KW-0315">Glutamine amidotransferase</keyword>
<dbReference type="Proteomes" id="UP000800235">
    <property type="component" value="Unassembled WGS sequence"/>
</dbReference>
<reference evidence="2" key="1">
    <citation type="journal article" date="2020" name="Stud. Mycol.">
        <title>101 Dothideomycetes genomes: a test case for predicting lifestyles and emergence of pathogens.</title>
        <authorList>
            <person name="Haridas S."/>
            <person name="Albert R."/>
            <person name="Binder M."/>
            <person name="Bloem J."/>
            <person name="Labutti K."/>
            <person name="Salamov A."/>
            <person name="Andreopoulos B."/>
            <person name="Baker S."/>
            <person name="Barry K."/>
            <person name="Bills G."/>
            <person name="Bluhm B."/>
            <person name="Cannon C."/>
            <person name="Castanera R."/>
            <person name="Culley D."/>
            <person name="Daum C."/>
            <person name="Ezra D."/>
            <person name="Gonzalez J."/>
            <person name="Henrissat B."/>
            <person name="Kuo A."/>
            <person name="Liang C."/>
            <person name="Lipzen A."/>
            <person name="Lutzoni F."/>
            <person name="Magnuson J."/>
            <person name="Mondo S."/>
            <person name="Nolan M."/>
            <person name="Ohm R."/>
            <person name="Pangilinan J."/>
            <person name="Park H.-J."/>
            <person name="Ramirez L."/>
            <person name="Alfaro M."/>
            <person name="Sun H."/>
            <person name="Tritt A."/>
            <person name="Yoshinaga Y."/>
            <person name="Zwiers L.-H."/>
            <person name="Turgeon B."/>
            <person name="Goodwin S."/>
            <person name="Spatafora J."/>
            <person name="Crous P."/>
            <person name="Grigoriev I."/>
        </authorList>
    </citation>
    <scope>NUCLEOTIDE SEQUENCE</scope>
    <source>
        <strain evidence="2">CBS 130266</strain>
    </source>
</reference>
<dbReference type="InterPro" id="IPR029062">
    <property type="entry name" value="Class_I_gatase-like"/>
</dbReference>
<organism evidence="2 3">
    <name type="scientific">Tothia fuscella</name>
    <dbReference type="NCBI Taxonomy" id="1048955"/>
    <lineage>
        <taxon>Eukaryota</taxon>
        <taxon>Fungi</taxon>
        <taxon>Dikarya</taxon>
        <taxon>Ascomycota</taxon>
        <taxon>Pezizomycotina</taxon>
        <taxon>Dothideomycetes</taxon>
        <taxon>Pleosporomycetidae</taxon>
        <taxon>Venturiales</taxon>
        <taxon>Cylindrosympodiaceae</taxon>
        <taxon>Tothia</taxon>
    </lineage>
</organism>
<gene>
    <name evidence="2" type="ORF">EJ08DRAFT_647954</name>
</gene>
<dbReference type="InterPro" id="IPR052158">
    <property type="entry name" value="INH-QAR"/>
</dbReference>
<dbReference type="CDD" id="cd03139">
    <property type="entry name" value="GATase1_PfpI_2"/>
    <property type="match status" value="1"/>
</dbReference>
<sequence>MTPTHFGALVFEWQAMDAIGPFDLLNSSSKTILGYAQKHGAVTQETLDRAPDFIFHHIAEDLKPVSLLSSSITIVPTDTVDDCPELDHLLIGGPIPETFKLPQKYLDFISRHHEAGKTIFTTCTGAAVLASTSILDRKNATVNNLEYNWIKEAYPKVKWTREKKWVVDGNIWTGSGALAGMDMISQCILNNFGLDVLTKEAMGMDYKPRDIDGMLTVLPKRYDGEGKQISTHVFP</sequence>
<dbReference type="PANTHER" id="PTHR43130">
    <property type="entry name" value="ARAC-FAMILY TRANSCRIPTIONAL REGULATOR"/>
    <property type="match status" value="1"/>
</dbReference>
<accession>A0A9P4NWB3</accession>
<dbReference type="SUPFAM" id="SSF52317">
    <property type="entry name" value="Class I glutamine amidotransferase-like"/>
    <property type="match status" value="1"/>
</dbReference>
<evidence type="ECO:0000259" key="1">
    <source>
        <dbReference type="Pfam" id="PF01965"/>
    </source>
</evidence>
<dbReference type="OrthoDB" id="543156at2759"/>